<dbReference type="SUPFAM" id="SSF46689">
    <property type="entry name" value="Homeodomain-like"/>
    <property type="match status" value="1"/>
</dbReference>
<dbReference type="eggNOG" id="COG1309">
    <property type="taxonomic scope" value="Bacteria"/>
</dbReference>
<dbReference type="EMBL" id="BAOP01000017">
    <property type="protein sequence ID" value="GAC80353.1"/>
    <property type="molecule type" value="Genomic_DNA"/>
</dbReference>
<protein>
    <submittedName>
        <fullName evidence="5">Putative TetR family transcriptional regulator</fullName>
    </submittedName>
</protein>
<feature type="domain" description="HTH tetR-type" evidence="4">
    <location>
        <begin position="15"/>
        <end position="59"/>
    </location>
</feature>
<evidence type="ECO:0000259" key="4">
    <source>
        <dbReference type="Pfam" id="PF00440"/>
    </source>
</evidence>
<dbReference type="OrthoDB" id="3218408at2"/>
<dbReference type="GO" id="GO:0000976">
    <property type="term" value="F:transcription cis-regulatory region binding"/>
    <property type="evidence" value="ECO:0007669"/>
    <property type="project" value="TreeGrafter"/>
</dbReference>
<dbReference type="InterPro" id="IPR050109">
    <property type="entry name" value="HTH-type_TetR-like_transc_reg"/>
</dbReference>
<comment type="caution">
    <text evidence="5">The sequence shown here is derived from an EMBL/GenBank/DDBJ whole genome shotgun (WGS) entry which is preliminary data.</text>
</comment>
<dbReference type="PANTHER" id="PTHR30055:SF234">
    <property type="entry name" value="HTH-TYPE TRANSCRIPTIONAL REGULATOR BETI"/>
    <property type="match status" value="1"/>
</dbReference>
<organism evidence="5 6">
    <name type="scientific">Gordonia malaquae NBRC 108250</name>
    <dbReference type="NCBI Taxonomy" id="1223542"/>
    <lineage>
        <taxon>Bacteria</taxon>
        <taxon>Bacillati</taxon>
        <taxon>Actinomycetota</taxon>
        <taxon>Actinomycetes</taxon>
        <taxon>Mycobacteriales</taxon>
        <taxon>Gordoniaceae</taxon>
        <taxon>Gordonia</taxon>
    </lineage>
</organism>
<dbReference type="Gene3D" id="1.10.357.10">
    <property type="entry name" value="Tetracycline Repressor, domain 2"/>
    <property type="match status" value="1"/>
</dbReference>
<dbReference type="GO" id="GO:0003700">
    <property type="term" value="F:DNA-binding transcription factor activity"/>
    <property type="evidence" value="ECO:0007669"/>
    <property type="project" value="TreeGrafter"/>
</dbReference>
<name>M3VBJ1_GORML</name>
<reference evidence="5 6" key="1">
    <citation type="submission" date="2013-02" db="EMBL/GenBank/DDBJ databases">
        <title>Whole genome shotgun sequence of Gordonia malaquae NBRC 108250.</title>
        <authorList>
            <person name="Yoshida I."/>
            <person name="Hosoyama A."/>
            <person name="Tsuchikane K."/>
            <person name="Ando Y."/>
            <person name="Baba S."/>
            <person name="Ohji S."/>
            <person name="Hamada M."/>
            <person name="Tamura T."/>
            <person name="Yamazoe A."/>
            <person name="Yamazaki S."/>
            <person name="Fujita N."/>
        </authorList>
    </citation>
    <scope>NUCLEOTIDE SEQUENCE [LARGE SCALE GENOMIC DNA]</scope>
    <source>
        <strain evidence="5 6">NBRC 108250</strain>
    </source>
</reference>
<accession>M3VBJ1</accession>
<gene>
    <name evidence="5" type="ORF">GM1_017_00110</name>
</gene>
<evidence type="ECO:0000256" key="1">
    <source>
        <dbReference type="ARBA" id="ARBA00023015"/>
    </source>
</evidence>
<keyword evidence="3" id="KW-0804">Transcription</keyword>
<proteinExistence type="predicted"/>
<dbReference type="Proteomes" id="UP000035009">
    <property type="component" value="Unassembled WGS sequence"/>
</dbReference>
<evidence type="ECO:0000313" key="6">
    <source>
        <dbReference type="Proteomes" id="UP000035009"/>
    </source>
</evidence>
<evidence type="ECO:0000256" key="3">
    <source>
        <dbReference type="ARBA" id="ARBA00023163"/>
    </source>
</evidence>
<dbReference type="AlphaFoldDB" id="M3VBJ1"/>
<keyword evidence="1" id="KW-0805">Transcription regulation</keyword>
<evidence type="ECO:0000313" key="5">
    <source>
        <dbReference type="EMBL" id="GAC80353.1"/>
    </source>
</evidence>
<dbReference type="PANTHER" id="PTHR30055">
    <property type="entry name" value="HTH-TYPE TRANSCRIPTIONAL REGULATOR RUTR"/>
    <property type="match status" value="1"/>
</dbReference>
<dbReference type="STRING" id="410332.SAMN04488550_0286"/>
<dbReference type="InterPro" id="IPR009057">
    <property type="entry name" value="Homeodomain-like_sf"/>
</dbReference>
<sequence length="187" mass="20759">MPRRTTRLAATDWVDAALGLITTEGVASVKINRLCAVLEVTKGSFYWHFDDIDALWEAMAQRWHETHNSRPTELNALASVPADERVVTLATMLMSDRNLTVETAIRDWARTNPRIAATVQQIDRDVFDVIYSAMIELDLGEIRARLIAGLLVYAGIGYIHGHGSLPNPTPDELRTAISGLLSPARDH</sequence>
<dbReference type="RefSeq" id="WP_008379319.1">
    <property type="nucleotide sequence ID" value="NZ_BAOP01000017.1"/>
</dbReference>
<dbReference type="Pfam" id="PF00440">
    <property type="entry name" value="TetR_N"/>
    <property type="match status" value="1"/>
</dbReference>
<dbReference type="InterPro" id="IPR001647">
    <property type="entry name" value="HTH_TetR"/>
</dbReference>
<evidence type="ECO:0000256" key="2">
    <source>
        <dbReference type="ARBA" id="ARBA00023125"/>
    </source>
</evidence>
<keyword evidence="6" id="KW-1185">Reference proteome</keyword>
<keyword evidence="2" id="KW-0238">DNA-binding</keyword>